<keyword evidence="1" id="KW-0732">Signal</keyword>
<dbReference type="EMBL" id="JAUEPS010000046">
    <property type="protein sequence ID" value="KAK0446572.1"/>
    <property type="molecule type" value="Genomic_DNA"/>
</dbReference>
<comment type="caution">
    <text evidence="2">The sequence shown here is derived from an EMBL/GenBank/DDBJ whole genome shotgun (WGS) entry which is preliminary data.</text>
</comment>
<organism evidence="2 3">
    <name type="scientific">Armillaria tabescens</name>
    <name type="common">Ringless honey mushroom</name>
    <name type="synonym">Agaricus tabescens</name>
    <dbReference type="NCBI Taxonomy" id="1929756"/>
    <lineage>
        <taxon>Eukaryota</taxon>
        <taxon>Fungi</taxon>
        <taxon>Dikarya</taxon>
        <taxon>Basidiomycota</taxon>
        <taxon>Agaricomycotina</taxon>
        <taxon>Agaricomycetes</taxon>
        <taxon>Agaricomycetidae</taxon>
        <taxon>Agaricales</taxon>
        <taxon>Marasmiineae</taxon>
        <taxon>Physalacriaceae</taxon>
        <taxon>Desarmillaria</taxon>
    </lineage>
</organism>
<evidence type="ECO:0008006" key="4">
    <source>
        <dbReference type="Google" id="ProtNLM"/>
    </source>
</evidence>
<protein>
    <recommendedName>
        <fullName evidence="4">Secreted protein</fullName>
    </recommendedName>
</protein>
<name>A0AA39JPJ8_ARMTA</name>
<evidence type="ECO:0000313" key="3">
    <source>
        <dbReference type="Proteomes" id="UP001175211"/>
    </source>
</evidence>
<evidence type="ECO:0000256" key="1">
    <source>
        <dbReference type="SAM" id="SignalP"/>
    </source>
</evidence>
<keyword evidence="3" id="KW-1185">Reference proteome</keyword>
<feature type="signal peptide" evidence="1">
    <location>
        <begin position="1"/>
        <end position="33"/>
    </location>
</feature>
<accession>A0AA39JPJ8</accession>
<reference evidence="2" key="1">
    <citation type="submission" date="2023-06" db="EMBL/GenBank/DDBJ databases">
        <authorList>
            <consortium name="Lawrence Berkeley National Laboratory"/>
            <person name="Ahrendt S."/>
            <person name="Sahu N."/>
            <person name="Indic B."/>
            <person name="Wong-Bajracharya J."/>
            <person name="Merenyi Z."/>
            <person name="Ke H.-M."/>
            <person name="Monk M."/>
            <person name="Kocsube S."/>
            <person name="Drula E."/>
            <person name="Lipzen A."/>
            <person name="Balint B."/>
            <person name="Henrissat B."/>
            <person name="Andreopoulos B."/>
            <person name="Martin F.M."/>
            <person name="Harder C.B."/>
            <person name="Rigling D."/>
            <person name="Ford K.L."/>
            <person name="Foster G.D."/>
            <person name="Pangilinan J."/>
            <person name="Papanicolaou A."/>
            <person name="Barry K."/>
            <person name="LaButti K."/>
            <person name="Viragh M."/>
            <person name="Koriabine M."/>
            <person name="Yan M."/>
            <person name="Riley R."/>
            <person name="Champramary S."/>
            <person name="Plett K.L."/>
            <person name="Tsai I.J."/>
            <person name="Slot J."/>
            <person name="Sipos G."/>
            <person name="Plett J."/>
            <person name="Nagy L.G."/>
            <person name="Grigoriev I.V."/>
        </authorList>
    </citation>
    <scope>NUCLEOTIDE SEQUENCE</scope>
    <source>
        <strain evidence="2">CCBAS 213</strain>
    </source>
</reference>
<dbReference type="GeneID" id="85367464"/>
<sequence length="87" mass="9345">MEVRFCTLTPASRATSSTRWAITLNCICMFILAAPTCKAGTEMIIKETIPASSSVAILALSTIEFENSSSVSLSRGSNRGRQESGRK</sequence>
<dbReference type="AlphaFoldDB" id="A0AA39JPJ8"/>
<proteinExistence type="predicted"/>
<gene>
    <name evidence="2" type="ORF">EV420DRAFT_896633</name>
</gene>
<dbReference type="Proteomes" id="UP001175211">
    <property type="component" value="Unassembled WGS sequence"/>
</dbReference>
<dbReference type="RefSeq" id="XP_060325921.1">
    <property type="nucleotide sequence ID" value="XM_060483916.1"/>
</dbReference>
<evidence type="ECO:0000313" key="2">
    <source>
        <dbReference type="EMBL" id="KAK0446572.1"/>
    </source>
</evidence>
<feature type="chain" id="PRO_5041319020" description="Secreted protein" evidence="1">
    <location>
        <begin position="34"/>
        <end position="87"/>
    </location>
</feature>